<accession>A0A977IF61</accession>
<gene>
    <name evidence="1" type="ORF">NWT39_03760</name>
</gene>
<dbReference type="SUPFAM" id="SSF53756">
    <property type="entry name" value="UDP-Glycosyltransferase/glycogen phosphorylase"/>
    <property type="match status" value="1"/>
</dbReference>
<reference evidence="1" key="1">
    <citation type="submission" date="2022-08" db="EMBL/GenBank/DDBJ databases">
        <title>Dynamic responses of ammonia-oxidizing microbial communities induced by reactive oxygen species (ROS) in fluctuating redox aquifers.</title>
        <authorList>
            <person name="Wang P."/>
            <person name="Wang H."/>
        </authorList>
    </citation>
    <scope>NUCLEOTIDE SEQUENCE</scope>
    <source>
        <strain evidence="1">PLX03</strain>
    </source>
</reference>
<dbReference type="Proteomes" id="UP001059771">
    <property type="component" value="Chromosome"/>
</dbReference>
<dbReference type="InterPro" id="IPR007152">
    <property type="entry name" value="DUF354"/>
</dbReference>
<dbReference type="PANTHER" id="PTHR39662:SF1">
    <property type="entry name" value="DUF354 DOMAIN-CONTAINING PROTEIN"/>
    <property type="match status" value="1"/>
</dbReference>
<protein>
    <submittedName>
        <fullName evidence="1">DUF354 domain-containing protein</fullName>
    </submittedName>
</protein>
<name>A0A977IF61_9ARCH</name>
<dbReference type="Pfam" id="PF04007">
    <property type="entry name" value="DUF354"/>
    <property type="match status" value="1"/>
</dbReference>
<proteinExistence type="predicted"/>
<dbReference type="GeneID" id="74946023"/>
<dbReference type="AlphaFoldDB" id="A0A977IF61"/>
<dbReference type="EMBL" id="CP103305">
    <property type="protein sequence ID" value="UVS69909.1"/>
    <property type="molecule type" value="Genomic_DNA"/>
</dbReference>
<dbReference type="Gene3D" id="3.40.50.2000">
    <property type="entry name" value="Glycogen Phosphorylase B"/>
    <property type="match status" value="1"/>
</dbReference>
<sequence length="353" mass="38434">MRIWFDVLTPKQVMFFKDAAASLREKGHEVLCTSRDYREAVELARIKGLDLKLVGRHGGPERYGKLAASAERMRALADVISGFAPDVAVTFSSPEGARVAFGLGVRHIGFNDSPHAEAVARLTVPLMSRLLCPWVIPYSSWTGFGISRKNIARYHALDPAAWLKGDDSARTAGAEPGGKKEKTVLIRLEESKASYIADKKLASTALVDAVVADELAQRVDIVILCRYSDQIEEAKARYGSKARIIESVVDGVPLIKSADLFIGAGGTMSAEAALLGVPTISIAPVRYHVEDYLVRSGLVARARDPGALARLASRMLAGEKFRKAQKKKAERVLASMENPTRKMLAAILQDHKL</sequence>
<organism evidence="1">
    <name type="scientific">Nitrososphaera viennensis</name>
    <dbReference type="NCBI Taxonomy" id="1034015"/>
    <lineage>
        <taxon>Archaea</taxon>
        <taxon>Nitrososphaerota</taxon>
        <taxon>Nitrososphaeria</taxon>
        <taxon>Nitrososphaerales</taxon>
        <taxon>Nitrososphaeraceae</taxon>
        <taxon>Nitrososphaera</taxon>
    </lineage>
</organism>
<dbReference type="PIRSF" id="PIRSF005357">
    <property type="entry name" value="UCP005357"/>
    <property type="match status" value="1"/>
</dbReference>
<dbReference type="PANTHER" id="PTHR39662">
    <property type="entry name" value="DUF354 DOMAIN-CONTAINING PROTEIN-RELATED"/>
    <property type="match status" value="1"/>
</dbReference>
<evidence type="ECO:0000313" key="1">
    <source>
        <dbReference type="EMBL" id="UVS69909.1"/>
    </source>
</evidence>
<dbReference type="RefSeq" id="WP_075054081.1">
    <property type="nucleotide sequence ID" value="NZ_CP103305.1"/>
</dbReference>